<keyword evidence="5" id="KW-1185">Reference proteome</keyword>
<dbReference type="AlphaFoldDB" id="A0A564G6Z9"/>
<dbReference type="PANTHER" id="PTHR11814">
    <property type="entry name" value="SULFATE TRANSPORTER"/>
    <property type="match status" value="1"/>
</dbReference>
<dbReference type="InterPro" id="IPR001902">
    <property type="entry name" value="SLC26A/SulP_fam"/>
</dbReference>
<organism evidence="3 4">
    <name type="scientific">Methylobacterium dankookense</name>
    <dbReference type="NCBI Taxonomy" id="560405"/>
    <lineage>
        <taxon>Bacteria</taxon>
        <taxon>Pseudomonadati</taxon>
        <taxon>Pseudomonadota</taxon>
        <taxon>Alphaproteobacteria</taxon>
        <taxon>Hyphomicrobiales</taxon>
        <taxon>Methylobacteriaceae</taxon>
        <taxon>Methylobacterium</taxon>
    </lineage>
</organism>
<reference evidence="2" key="2">
    <citation type="journal article" date="2021" name="Front. Microbiol.">
        <title>Comprehensive Comparative Genomics and Phenotyping of Methylobacterium Species.</title>
        <authorList>
            <person name="Alessa O."/>
            <person name="Ogura Y."/>
            <person name="Fujitani Y."/>
            <person name="Takami H."/>
            <person name="Hayashi T."/>
            <person name="Sahin N."/>
            <person name="Tani A."/>
        </authorList>
    </citation>
    <scope>NUCLEOTIDE SEQUENCE</scope>
    <source>
        <strain evidence="2">DSM 22415</strain>
    </source>
</reference>
<dbReference type="InterPro" id="IPR002645">
    <property type="entry name" value="STAS_dom"/>
</dbReference>
<dbReference type="CDD" id="cd07042">
    <property type="entry name" value="STAS_SulP_like_sulfate_transporter"/>
    <property type="match status" value="1"/>
</dbReference>
<gene>
    <name evidence="2" type="ORF">IFDJLNFL_5777</name>
    <name evidence="3" type="ORF">MTDSW087_05874</name>
</gene>
<feature type="domain" description="STAS" evidence="1">
    <location>
        <begin position="60"/>
        <end position="170"/>
    </location>
</feature>
<sequence>MEFRWAVVAALGVLTFGTLQGIVVAIVLSLAGLALQTAHPRVSVIARKRGADVLRPLSPDHPDDETFDGLLILRPEGRLYFANAQNVADRIRALIAQHEPRVVVLDLSRVPDIEYSALQMLQEGARRTGANVWLVGLNPSVLDMVRRAGLDQELGPDRLLFNARTAIERYLERRPRPMS</sequence>
<dbReference type="SUPFAM" id="SSF52091">
    <property type="entry name" value="SpoIIaa-like"/>
    <property type="match status" value="1"/>
</dbReference>
<accession>A0A564G6Z9</accession>
<proteinExistence type="predicted"/>
<evidence type="ECO:0000313" key="4">
    <source>
        <dbReference type="Proteomes" id="UP000401717"/>
    </source>
</evidence>
<evidence type="ECO:0000259" key="1">
    <source>
        <dbReference type="PROSITE" id="PS50801"/>
    </source>
</evidence>
<evidence type="ECO:0000313" key="3">
    <source>
        <dbReference type="EMBL" id="VUF16117.1"/>
    </source>
</evidence>
<dbReference type="PROSITE" id="PS50801">
    <property type="entry name" value="STAS"/>
    <property type="match status" value="1"/>
</dbReference>
<dbReference type="GO" id="GO:0016020">
    <property type="term" value="C:membrane"/>
    <property type="evidence" value="ECO:0007669"/>
    <property type="project" value="InterPro"/>
</dbReference>
<name>A0A564G6Z9_9HYPH</name>
<dbReference type="Proteomes" id="UP001055303">
    <property type="component" value="Unassembled WGS sequence"/>
</dbReference>
<reference evidence="2" key="3">
    <citation type="submission" date="2021-08" db="EMBL/GenBank/DDBJ databases">
        <authorList>
            <person name="Tani A."/>
            <person name="Ola A."/>
            <person name="Ogura Y."/>
            <person name="Katsura K."/>
            <person name="Hayashi T."/>
        </authorList>
    </citation>
    <scope>NUCLEOTIDE SEQUENCE</scope>
    <source>
        <strain evidence="2">DSM 22415</strain>
    </source>
</reference>
<dbReference type="EMBL" id="BPQI01000265">
    <property type="protein sequence ID" value="GJD59846.1"/>
    <property type="molecule type" value="Genomic_DNA"/>
</dbReference>
<evidence type="ECO:0000313" key="2">
    <source>
        <dbReference type="EMBL" id="GJD59846.1"/>
    </source>
</evidence>
<dbReference type="Pfam" id="PF01740">
    <property type="entry name" value="STAS"/>
    <property type="match status" value="1"/>
</dbReference>
<dbReference type="InterPro" id="IPR036513">
    <property type="entry name" value="STAS_dom_sf"/>
</dbReference>
<reference evidence="3 4" key="1">
    <citation type="submission" date="2019-06" db="EMBL/GenBank/DDBJ databases">
        <authorList>
            <person name="Rodrigo-Torres L."/>
            <person name="Arahal R. D."/>
            <person name="Lucena T."/>
        </authorList>
    </citation>
    <scope>NUCLEOTIDE SEQUENCE [LARGE SCALE GENOMIC DNA]</scope>
    <source>
        <strain evidence="3 4">SW08-7</strain>
    </source>
</reference>
<evidence type="ECO:0000313" key="5">
    <source>
        <dbReference type="Proteomes" id="UP001055303"/>
    </source>
</evidence>
<dbReference type="Gene3D" id="3.30.750.24">
    <property type="entry name" value="STAS domain"/>
    <property type="match status" value="1"/>
</dbReference>
<dbReference type="Proteomes" id="UP000401717">
    <property type="component" value="Unassembled WGS sequence"/>
</dbReference>
<dbReference type="EMBL" id="CABFVH010000099">
    <property type="protein sequence ID" value="VUF16117.1"/>
    <property type="molecule type" value="Genomic_DNA"/>
</dbReference>
<dbReference type="GO" id="GO:0055085">
    <property type="term" value="P:transmembrane transport"/>
    <property type="evidence" value="ECO:0007669"/>
    <property type="project" value="InterPro"/>
</dbReference>
<protein>
    <submittedName>
        <fullName evidence="2 3">Sulfate transporter</fullName>
    </submittedName>
</protein>